<evidence type="ECO:0000313" key="3">
    <source>
        <dbReference type="Proteomes" id="UP001365542"/>
    </source>
</evidence>
<organism evidence="2 3">
    <name type="scientific">Orbilia ellipsospora</name>
    <dbReference type="NCBI Taxonomy" id="2528407"/>
    <lineage>
        <taxon>Eukaryota</taxon>
        <taxon>Fungi</taxon>
        <taxon>Dikarya</taxon>
        <taxon>Ascomycota</taxon>
        <taxon>Pezizomycotina</taxon>
        <taxon>Orbiliomycetes</taxon>
        <taxon>Orbiliales</taxon>
        <taxon>Orbiliaceae</taxon>
        <taxon>Orbilia</taxon>
    </lineage>
</organism>
<proteinExistence type="predicted"/>
<name>A0AAV9XSZ6_9PEZI</name>
<dbReference type="Proteomes" id="UP001365542">
    <property type="component" value="Unassembled WGS sequence"/>
</dbReference>
<sequence>MLQPSDVMEWKKNLFNTDLIWKIEPSIDVVTSLMQYKIQHVSKKNKRYDNDAPKATFFAGGAFNKLYLMDYPGSSWILRASLPVDPYYKIASEVATLRLVESSTSLPVPQVDAFFDGKTDATSGDDCLGLEWILMKRLPGKTLKDAWSETSLEQKMLVVDSLADKIYELYSCQGSRFSCIGNVYQTSGRTGIVESRMSIRSPPYTVGRIVSMPFFWEQRVSQPVERGPLLSSAEWFASRLQLVDYECSQIINSADADEDDKEDAERYKAIAERLTKHIKSFIPAQERFVLHHDDINTANVLVDLSTSALTGIVDWECVSVIPTWASRQPPRFLSIAKKYLRYKKPCVERYGKDDDGSITVLYFEHLRQWELTLLRERFLDRMSSHKDSDWMDIYNSSAKIRDFDTAVNYCNDCLMAHRIEKWLSILESGGQYRRLFECLDHDLIDMQM</sequence>
<dbReference type="EMBL" id="JAVHJO010000001">
    <property type="protein sequence ID" value="KAK6544721.1"/>
    <property type="molecule type" value="Genomic_DNA"/>
</dbReference>
<dbReference type="InterPro" id="IPR011009">
    <property type="entry name" value="Kinase-like_dom_sf"/>
</dbReference>
<dbReference type="PANTHER" id="PTHR21310:SF13">
    <property type="entry name" value="AMINOGLYCOSIDE PHOSPHOTRANSFERASE DOMAIN-CONTAINING PROTEIN"/>
    <property type="match status" value="1"/>
</dbReference>
<dbReference type="AlphaFoldDB" id="A0AAV9XSZ6"/>
<dbReference type="Gene3D" id="3.90.1200.10">
    <property type="match status" value="1"/>
</dbReference>
<gene>
    <name evidence="2" type="ORF">TWF694_001407</name>
</gene>
<reference evidence="2 3" key="1">
    <citation type="submission" date="2019-10" db="EMBL/GenBank/DDBJ databases">
        <authorList>
            <person name="Palmer J.M."/>
        </authorList>
    </citation>
    <scope>NUCLEOTIDE SEQUENCE [LARGE SCALE GENOMIC DNA]</scope>
    <source>
        <strain evidence="2 3">TWF694</strain>
    </source>
</reference>
<keyword evidence="3" id="KW-1185">Reference proteome</keyword>
<evidence type="ECO:0000259" key="1">
    <source>
        <dbReference type="Pfam" id="PF01636"/>
    </source>
</evidence>
<evidence type="ECO:0000313" key="2">
    <source>
        <dbReference type="EMBL" id="KAK6544721.1"/>
    </source>
</evidence>
<dbReference type="InterPro" id="IPR051678">
    <property type="entry name" value="AGP_Transferase"/>
</dbReference>
<accession>A0AAV9XSZ6</accession>
<comment type="caution">
    <text evidence="2">The sequence shown here is derived from an EMBL/GenBank/DDBJ whole genome shotgun (WGS) entry which is preliminary data.</text>
</comment>
<dbReference type="PANTHER" id="PTHR21310">
    <property type="entry name" value="AMINOGLYCOSIDE PHOSPHOTRANSFERASE-RELATED-RELATED"/>
    <property type="match status" value="1"/>
</dbReference>
<dbReference type="SUPFAM" id="SSF56112">
    <property type="entry name" value="Protein kinase-like (PK-like)"/>
    <property type="match status" value="1"/>
</dbReference>
<protein>
    <recommendedName>
        <fullName evidence="1">Aminoglycoside phosphotransferase domain-containing protein</fullName>
    </recommendedName>
</protein>
<feature type="domain" description="Aminoglycoside phosphotransferase" evidence="1">
    <location>
        <begin position="55"/>
        <end position="322"/>
    </location>
</feature>
<dbReference type="InterPro" id="IPR002575">
    <property type="entry name" value="Aminoglycoside_PTrfase"/>
</dbReference>
<dbReference type="Pfam" id="PF01636">
    <property type="entry name" value="APH"/>
    <property type="match status" value="1"/>
</dbReference>